<dbReference type="KEGG" id="hli:HLI_12450"/>
<dbReference type="EMBL" id="CP026118">
    <property type="protein sequence ID" value="QAS52945.1"/>
    <property type="molecule type" value="Genomic_DNA"/>
</dbReference>
<sequence>MGYEYTITKEKNTFLWKVGYKEDLTIIEANRNNEEQLQNFMRAVSDSKVILSKLIISLSYILIVAGISFFIYKKNRDSLKGGGTIVGVSASIIALYIAVEASFDLYSVLQDVKNHYLSLIN</sequence>
<proteinExistence type="predicted"/>
<evidence type="ECO:0000256" key="1">
    <source>
        <dbReference type="SAM" id="Phobius"/>
    </source>
</evidence>
<keyword evidence="1" id="KW-0472">Membrane</keyword>
<keyword evidence="1" id="KW-0812">Transmembrane</keyword>
<feature type="transmembrane region" description="Helical" evidence="1">
    <location>
        <begin position="50"/>
        <end position="72"/>
    </location>
</feature>
<evidence type="ECO:0000313" key="2">
    <source>
        <dbReference type="EMBL" id="QAS52945.1"/>
    </source>
</evidence>
<dbReference type="Proteomes" id="UP000287756">
    <property type="component" value="Chromosome"/>
</dbReference>
<reference evidence="2 3" key="1">
    <citation type="submission" date="2018-01" db="EMBL/GenBank/DDBJ databases">
        <title>The whole genome sequencing and assembly of Halobacillus litoralis ERB031 strain.</title>
        <authorList>
            <person name="Lee S.-J."/>
            <person name="Park M.-K."/>
            <person name="Kim J.-Y."/>
            <person name="Lee Y.-J."/>
            <person name="Yi H."/>
            <person name="Bahn Y.-S."/>
            <person name="Kim J.F."/>
            <person name="Lee D.-W."/>
        </authorList>
    </citation>
    <scope>NUCLEOTIDE SEQUENCE [LARGE SCALE GENOMIC DNA]</scope>
    <source>
        <strain evidence="2 3">ERB 031</strain>
    </source>
</reference>
<keyword evidence="1" id="KW-1133">Transmembrane helix</keyword>
<gene>
    <name evidence="2" type="ORF">HLI_12450</name>
</gene>
<accession>A0A410ME57</accession>
<dbReference type="AlphaFoldDB" id="A0A410ME57"/>
<protein>
    <submittedName>
        <fullName evidence="2">Uncharacterized protein</fullName>
    </submittedName>
</protein>
<feature type="transmembrane region" description="Helical" evidence="1">
    <location>
        <begin position="79"/>
        <end position="99"/>
    </location>
</feature>
<evidence type="ECO:0000313" key="3">
    <source>
        <dbReference type="Proteomes" id="UP000287756"/>
    </source>
</evidence>
<name>A0A410ME57_9BACI</name>
<organism evidence="2 3">
    <name type="scientific">Halobacillus litoralis</name>
    <dbReference type="NCBI Taxonomy" id="45668"/>
    <lineage>
        <taxon>Bacteria</taxon>
        <taxon>Bacillati</taxon>
        <taxon>Bacillota</taxon>
        <taxon>Bacilli</taxon>
        <taxon>Bacillales</taxon>
        <taxon>Bacillaceae</taxon>
        <taxon>Halobacillus</taxon>
    </lineage>
</organism>